<dbReference type="AlphaFoldDB" id="T1KU78"/>
<keyword evidence="1" id="KW-1133">Transmembrane helix</keyword>
<dbReference type="EnsemblMetazoa" id="tetur21g02440.1">
    <property type="protein sequence ID" value="tetur21g02440.1"/>
    <property type="gene ID" value="tetur21g02440"/>
</dbReference>
<keyword evidence="1" id="KW-0812">Transmembrane</keyword>
<proteinExistence type="predicted"/>
<keyword evidence="1" id="KW-0472">Membrane</keyword>
<evidence type="ECO:0000313" key="2">
    <source>
        <dbReference type="EnsemblMetazoa" id="tetur21g02440.1"/>
    </source>
</evidence>
<accession>T1KU78</accession>
<dbReference type="HOGENOM" id="CLU_2592855_0_0_1"/>
<reference evidence="2" key="2">
    <citation type="submission" date="2015-06" db="UniProtKB">
        <authorList>
            <consortium name="EnsemblMetazoa"/>
        </authorList>
    </citation>
    <scope>IDENTIFICATION</scope>
</reference>
<evidence type="ECO:0000256" key="1">
    <source>
        <dbReference type="SAM" id="Phobius"/>
    </source>
</evidence>
<evidence type="ECO:0000313" key="3">
    <source>
        <dbReference type="Proteomes" id="UP000015104"/>
    </source>
</evidence>
<dbReference type="InterPro" id="IPR038377">
    <property type="entry name" value="Na/Glc_symporter_sf"/>
</dbReference>
<dbReference type="PANTHER" id="PTHR33964:SF1">
    <property type="entry name" value="RE45066P"/>
    <property type="match status" value="1"/>
</dbReference>
<name>T1KU78_TETUR</name>
<reference evidence="3" key="1">
    <citation type="submission" date="2011-08" db="EMBL/GenBank/DDBJ databases">
        <authorList>
            <person name="Rombauts S."/>
        </authorList>
    </citation>
    <scope>NUCLEOTIDE SEQUENCE</scope>
    <source>
        <strain evidence="3">London</strain>
    </source>
</reference>
<protein>
    <recommendedName>
        <fullName evidence="4">DUF19 domain-containing protein</fullName>
    </recommendedName>
</protein>
<dbReference type="Gene3D" id="1.20.1730.10">
    <property type="entry name" value="Sodium/glucose cotransporter"/>
    <property type="match status" value="1"/>
</dbReference>
<dbReference type="PANTHER" id="PTHR33964">
    <property type="entry name" value="RE45066P-RELATED"/>
    <property type="match status" value="1"/>
</dbReference>
<sequence>MRYRFFRIYLAKFLLFTVKQLKIFHLNRVGLNSSVEVISHHRIWILFGWWSFGSIENCCFSIDPWATNNFWNAVLGMAIMWIGNYCTTQTEVQRYCNVDSKKKAKLSIYVNLIGVVSIISVACLSGIAIFVYYAGCNSIKAGIIIKNQVITQSMEQLIHAIYENLSFVLQLCLFLQGILRVRTQGTEAEIDRTCGFIKEAQSCAQNFTQRCLTRSQLELVDFFAEGGRSLANEFCTPGTEIREEYKKHGQCLSEARSQSKQCLKDLQKSLEEVTQTSWNERIPMACCGHNRFRECLSASILNRCGEDALALSRRITRIFSSRLPEIMCQSFEASKCEEILPSSGTEPRGDQSDSVLSRILSTYIGN</sequence>
<evidence type="ECO:0008006" key="4">
    <source>
        <dbReference type="Google" id="ProtNLM"/>
    </source>
</evidence>
<dbReference type="Proteomes" id="UP000015104">
    <property type="component" value="Unassembled WGS sequence"/>
</dbReference>
<dbReference type="EMBL" id="CAEY01000550">
    <property type="status" value="NOT_ANNOTATED_CDS"/>
    <property type="molecule type" value="Genomic_DNA"/>
</dbReference>
<organism evidence="2 3">
    <name type="scientific">Tetranychus urticae</name>
    <name type="common">Two-spotted spider mite</name>
    <dbReference type="NCBI Taxonomy" id="32264"/>
    <lineage>
        <taxon>Eukaryota</taxon>
        <taxon>Metazoa</taxon>
        <taxon>Ecdysozoa</taxon>
        <taxon>Arthropoda</taxon>
        <taxon>Chelicerata</taxon>
        <taxon>Arachnida</taxon>
        <taxon>Acari</taxon>
        <taxon>Acariformes</taxon>
        <taxon>Trombidiformes</taxon>
        <taxon>Prostigmata</taxon>
        <taxon>Eleutherengona</taxon>
        <taxon>Raphignathae</taxon>
        <taxon>Tetranychoidea</taxon>
        <taxon>Tetranychidae</taxon>
        <taxon>Tetranychus</taxon>
    </lineage>
</organism>
<keyword evidence="3" id="KW-1185">Reference proteome</keyword>
<feature type="transmembrane region" description="Helical" evidence="1">
    <location>
        <begin position="108"/>
        <end position="133"/>
    </location>
</feature>